<accession>A0A9W4UDQ8</accession>
<protein>
    <recommendedName>
        <fullName evidence="6">Zn(2)-C6 fungal-type domain-containing protein</fullName>
    </recommendedName>
</protein>
<dbReference type="GO" id="GO:0005634">
    <property type="term" value="C:nucleus"/>
    <property type="evidence" value="ECO:0007669"/>
    <property type="project" value="TreeGrafter"/>
</dbReference>
<dbReference type="GO" id="GO:0000435">
    <property type="term" value="P:positive regulation of transcription from RNA polymerase II promoter by galactose"/>
    <property type="evidence" value="ECO:0007669"/>
    <property type="project" value="TreeGrafter"/>
</dbReference>
<comment type="caution">
    <text evidence="7">The sequence shown here is derived from an EMBL/GenBank/DDBJ whole genome shotgun (WGS) entry which is preliminary data.</text>
</comment>
<dbReference type="Pfam" id="PF00172">
    <property type="entry name" value="Zn_clus"/>
    <property type="match status" value="1"/>
</dbReference>
<dbReference type="InterPro" id="IPR036864">
    <property type="entry name" value="Zn2-C6_fun-type_DNA-bd_sf"/>
</dbReference>
<dbReference type="PROSITE" id="PS00463">
    <property type="entry name" value="ZN2_CY6_FUNGAL_1"/>
    <property type="match status" value="1"/>
</dbReference>
<keyword evidence="2" id="KW-0805">Transcription regulation</keyword>
<reference evidence="7" key="1">
    <citation type="submission" date="2023-01" db="EMBL/GenBank/DDBJ databases">
        <authorList>
            <person name="Van Ghelder C."/>
            <person name="Rancurel C."/>
        </authorList>
    </citation>
    <scope>NUCLEOTIDE SEQUENCE</scope>
    <source>
        <strain evidence="7">CNCM I-4278</strain>
    </source>
</reference>
<dbReference type="GO" id="GO:0008270">
    <property type="term" value="F:zinc ion binding"/>
    <property type="evidence" value="ECO:0007669"/>
    <property type="project" value="InterPro"/>
</dbReference>
<evidence type="ECO:0000313" key="7">
    <source>
        <dbReference type="EMBL" id="CAI6333834.1"/>
    </source>
</evidence>
<dbReference type="EMBL" id="CAOQHR010000004">
    <property type="protein sequence ID" value="CAI6333834.1"/>
    <property type="molecule type" value="Genomic_DNA"/>
</dbReference>
<dbReference type="CDD" id="cd12148">
    <property type="entry name" value="fungal_TF_MHR"/>
    <property type="match status" value="1"/>
</dbReference>
<dbReference type="GO" id="GO:0000981">
    <property type="term" value="F:DNA-binding transcription factor activity, RNA polymerase II-specific"/>
    <property type="evidence" value="ECO:0007669"/>
    <property type="project" value="InterPro"/>
</dbReference>
<dbReference type="InterPro" id="IPR051127">
    <property type="entry name" value="Fungal_SecMet_Regulators"/>
</dbReference>
<keyword evidence="4" id="KW-0539">Nucleus</keyword>
<gene>
    <name evidence="7" type="ORF">PDIGIT_LOCUS6884</name>
</gene>
<evidence type="ECO:0000259" key="6">
    <source>
        <dbReference type="PROSITE" id="PS50048"/>
    </source>
</evidence>
<dbReference type="InterPro" id="IPR007219">
    <property type="entry name" value="XnlR_reg_dom"/>
</dbReference>
<keyword evidence="3" id="KW-0804">Transcription</keyword>
<dbReference type="PANTHER" id="PTHR47424">
    <property type="entry name" value="REGULATORY PROTEIN GAL4"/>
    <property type="match status" value="1"/>
</dbReference>
<dbReference type="SMART" id="SM00906">
    <property type="entry name" value="Fungal_trans"/>
    <property type="match status" value="1"/>
</dbReference>
<sequence length="859" mass="93983">MTRPKVPPEQRQRTAQACESCKRRKQKCNGLCPCNTCEKRKFSCVYLDRDAASPSESSRPSKKRILDGDLDSPSVKDTSNSVSNTPSNGHQTTSPLDYLHDASPISRRAGQSTQESKSNPLTVNSEDGVPKAADIRTLDDLQPLASRDSTVASGQEEEAVVYTQSRMLQDPTGRLLYVGDSATLSFLQLLRMMVESAAGTSPFTNDPRRHKIVEGQLSLPSGSRHTHLLPDQKTARVLVDAFFVHTHGILQIFGRQQFSEQLDSCYADPLSIEPPWLCLLNLVFAIGLTMATPLSGSSDALVVEKLRSEHLDRAEVFYLNAKSLNDPITGFEDQDFWSVQALLLMSFYMLAKSKRNTAFALLGMAARSAQALGLHREETMVIFGSDEQKARKNLWRSLFVVDRLLSCSLGRPTAISEDDCSGNTLHPAEPLTDTSFDMNGSVNADFNQTGEYALEAAVRSCSAIGIILKKVYQQRKISTRLAQEIADTCKTWPRALPTVLHWRQASTATASQGIAILHVNLFYCHSIVLLTRPFFLYILNMEIQRQANQVSSGIRAPRPYLRMEKFSEACVIASSHTVLLVQNAFDAGHLSRRNPAVIYFLFAAALIVLANEFAGLYRVESPDMCIANAISIMSYCAESDQQASRLVYILVSFRDVVTQQRLRTKQSHADNMNLPSISSQLYGAPLPDQQTLGVDTGRDPSQAAPRLHQVPVHIYPGMQTAPLNGSAPPFPQSSQLCPIDPPNLSVHLSPINMPPSTSSSTDMYNIDASASKPAGSLSAMLDLSGLDATRVPSLYSEESGIDEQIDFDALWAWPSNTPALGSPRPGADNAMGGGITDKVSDSAVPLFGVINNLEGIEGQ</sequence>
<feature type="region of interest" description="Disordered" evidence="5">
    <location>
        <begin position="49"/>
        <end position="129"/>
    </location>
</feature>
<feature type="compositionally biased region" description="Polar residues" evidence="5">
    <location>
        <begin position="109"/>
        <end position="125"/>
    </location>
</feature>
<dbReference type="PROSITE" id="PS50048">
    <property type="entry name" value="ZN2_CY6_FUNGAL_2"/>
    <property type="match status" value="1"/>
</dbReference>
<dbReference type="Gene3D" id="4.10.240.10">
    <property type="entry name" value="Zn(2)-C6 fungal-type DNA-binding domain"/>
    <property type="match status" value="1"/>
</dbReference>
<dbReference type="SUPFAM" id="SSF57701">
    <property type="entry name" value="Zn2/Cys6 DNA-binding domain"/>
    <property type="match status" value="1"/>
</dbReference>
<feature type="domain" description="Zn(2)-C6 fungal-type" evidence="6">
    <location>
        <begin position="17"/>
        <end position="46"/>
    </location>
</feature>
<keyword evidence="8" id="KW-1185">Reference proteome</keyword>
<dbReference type="OrthoDB" id="4064873at2759"/>
<evidence type="ECO:0000256" key="2">
    <source>
        <dbReference type="ARBA" id="ARBA00023015"/>
    </source>
</evidence>
<organism evidence="7 8">
    <name type="scientific">Periconia digitata</name>
    <dbReference type="NCBI Taxonomy" id="1303443"/>
    <lineage>
        <taxon>Eukaryota</taxon>
        <taxon>Fungi</taxon>
        <taxon>Dikarya</taxon>
        <taxon>Ascomycota</taxon>
        <taxon>Pezizomycotina</taxon>
        <taxon>Dothideomycetes</taxon>
        <taxon>Pleosporomycetidae</taxon>
        <taxon>Pleosporales</taxon>
        <taxon>Massarineae</taxon>
        <taxon>Periconiaceae</taxon>
        <taxon>Periconia</taxon>
    </lineage>
</organism>
<evidence type="ECO:0000256" key="5">
    <source>
        <dbReference type="SAM" id="MobiDB-lite"/>
    </source>
</evidence>
<dbReference type="CDD" id="cd00067">
    <property type="entry name" value="GAL4"/>
    <property type="match status" value="1"/>
</dbReference>
<dbReference type="PANTHER" id="PTHR47424:SF9">
    <property type="entry name" value="TAH-2"/>
    <property type="match status" value="1"/>
</dbReference>
<evidence type="ECO:0000313" key="8">
    <source>
        <dbReference type="Proteomes" id="UP001152607"/>
    </source>
</evidence>
<evidence type="ECO:0000256" key="3">
    <source>
        <dbReference type="ARBA" id="ARBA00023163"/>
    </source>
</evidence>
<evidence type="ECO:0000256" key="1">
    <source>
        <dbReference type="ARBA" id="ARBA00022723"/>
    </source>
</evidence>
<dbReference type="Pfam" id="PF04082">
    <property type="entry name" value="Fungal_trans"/>
    <property type="match status" value="1"/>
</dbReference>
<dbReference type="GO" id="GO:0006351">
    <property type="term" value="P:DNA-templated transcription"/>
    <property type="evidence" value="ECO:0007669"/>
    <property type="project" value="InterPro"/>
</dbReference>
<dbReference type="GO" id="GO:0000978">
    <property type="term" value="F:RNA polymerase II cis-regulatory region sequence-specific DNA binding"/>
    <property type="evidence" value="ECO:0007669"/>
    <property type="project" value="TreeGrafter"/>
</dbReference>
<dbReference type="AlphaFoldDB" id="A0A9W4UDQ8"/>
<proteinExistence type="predicted"/>
<keyword evidence="1" id="KW-0479">Metal-binding</keyword>
<dbReference type="SMART" id="SM00066">
    <property type="entry name" value="GAL4"/>
    <property type="match status" value="1"/>
</dbReference>
<dbReference type="InterPro" id="IPR001138">
    <property type="entry name" value="Zn2Cys6_DnaBD"/>
</dbReference>
<name>A0A9W4UDQ8_9PLEO</name>
<evidence type="ECO:0000256" key="4">
    <source>
        <dbReference type="ARBA" id="ARBA00023242"/>
    </source>
</evidence>
<feature type="compositionally biased region" description="Polar residues" evidence="5">
    <location>
        <begin position="75"/>
        <end position="95"/>
    </location>
</feature>
<dbReference type="Proteomes" id="UP001152607">
    <property type="component" value="Unassembled WGS sequence"/>
</dbReference>